<sequence>MQREPTTVDRWLDALAVLGRTAAVAKQKRLVDLLDVDAPLNRLDRLRDLEDPARGFFRATMAFRDVVRKP</sequence>
<dbReference type="Proteomes" id="UP000052023">
    <property type="component" value="Unassembled WGS sequence"/>
</dbReference>
<organism evidence="1 2">
    <name type="scientific">Bradyrhizobium retamae</name>
    <dbReference type="NCBI Taxonomy" id="1300035"/>
    <lineage>
        <taxon>Bacteria</taxon>
        <taxon>Pseudomonadati</taxon>
        <taxon>Pseudomonadota</taxon>
        <taxon>Alphaproteobacteria</taxon>
        <taxon>Hyphomicrobiales</taxon>
        <taxon>Nitrobacteraceae</taxon>
        <taxon>Bradyrhizobium</taxon>
    </lineage>
</organism>
<dbReference type="EMBL" id="LLYA01000112">
    <property type="protein sequence ID" value="KRR27622.1"/>
    <property type="molecule type" value="Genomic_DNA"/>
</dbReference>
<evidence type="ECO:0000313" key="1">
    <source>
        <dbReference type="EMBL" id="KRR27622.1"/>
    </source>
</evidence>
<dbReference type="RefSeq" id="WP_057843470.1">
    <property type="nucleotide sequence ID" value="NZ_LLYA01000112.1"/>
</dbReference>
<dbReference type="AlphaFoldDB" id="A0A0R3NDH7"/>
<gene>
    <name evidence="1" type="ORF">CQ13_04355</name>
</gene>
<name>A0A0R3NDH7_9BRAD</name>
<accession>A0A0R3NDH7</accession>
<proteinExistence type="predicted"/>
<reference evidence="1 2" key="1">
    <citation type="submission" date="2014-03" db="EMBL/GenBank/DDBJ databases">
        <title>Bradyrhizobium valentinum sp. nov., isolated from effective nodules of Lupinus mariae-josephae, a lupine endemic of basic-lime soils in Eastern Spain.</title>
        <authorList>
            <person name="Duran D."/>
            <person name="Rey L."/>
            <person name="Navarro A."/>
            <person name="Busquets A."/>
            <person name="Imperial J."/>
            <person name="Ruiz-Argueso T."/>
        </authorList>
    </citation>
    <scope>NUCLEOTIDE SEQUENCE [LARGE SCALE GENOMIC DNA]</scope>
    <source>
        <strain evidence="1 2">Ro19</strain>
    </source>
</reference>
<evidence type="ECO:0000313" key="2">
    <source>
        <dbReference type="Proteomes" id="UP000052023"/>
    </source>
</evidence>
<comment type="caution">
    <text evidence="1">The sequence shown here is derived from an EMBL/GenBank/DDBJ whole genome shotgun (WGS) entry which is preliminary data.</text>
</comment>
<keyword evidence="2" id="KW-1185">Reference proteome</keyword>
<protein>
    <submittedName>
        <fullName evidence="1">Uncharacterized protein</fullName>
    </submittedName>
</protein>